<dbReference type="InParanoid" id="A0A0G4FIC8"/>
<reference evidence="2 3" key="1">
    <citation type="submission" date="2014-11" db="EMBL/GenBank/DDBJ databases">
        <authorList>
            <person name="Zhu J."/>
            <person name="Qi W."/>
            <person name="Song R."/>
        </authorList>
    </citation>
    <scope>NUCLEOTIDE SEQUENCE [LARGE SCALE GENOMIC DNA]</scope>
</reference>
<sequence>MKVAPAPKMPAGDRDESFVTSSLGGLSPESDEPMVECTGVQSRHRPAIEVSPVPSHKPQQSDKGRGTKTHSLRPSSQHASKAAPSVASRGPVREFPKMREQRDVAVQSPSQARDVGEVLCQRCMALERTSLYTKGMFGSIEEKPTEAAYCSPVQSKIEPGRSHHQHTTGDIQYREEEDRHMAFRYSNGFPVGHHVQADEHHSKPMSALEAAFVPLDGSESFRRHKQDPHYAERPHMKSLKPRVYPEASRLRLVERQSRRSQDRQMQQGLGEACERAKDPPRGISSPKQPHKRLAAQESGYCPSAQRREHQHEESLGDFPRPQMPYERSLPGERQEGRDSRVVELDNRRGGPGRDNDSAAPYRCDSSMDGAGWPRRPYSRVPIARAPFMPQREVSHCRSAYDRPCPPRYGLSREAQLDQWRRQGPTRPQRAVQEHNNQPTVIQQRDQWRVPPQRHKDDRADGSTRTHVTMSSHGADELRRQRLQGFTSIQYAEMKREEETRPSRTEERLRSDIGVLDEAFTSWIKRPALTMSEGDRRSTRSTTADTAAQTDESSIAYQEQPSRPSPLPHYAFVKLDPYVSPQPAARLAYKPPKKEGFESPPRSPCFGIRKSGCSEESRKGRPLPSAHKDATLAGRIVRINRKAPVSNGGRNDTSVCGYEERETVWTFRGRKMDVNERTVPPCGEKGDGWVT</sequence>
<dbReference type="Proteomes" id="UP000041254">
    <property type="component" value="Unassembled WGS sequence"/>
</dbReference>
<feature type="region of interest" description="Disordered" evidence="1">
    <location>
        <begin position="407"/>
        <end position="474"/>
    </location>
</feature>
<name>A0A0G4FIC8_VITBC</name>
<feature type="compositionally biased region" description="Low complexity" evidence="1">
    <location>
        <begin position="539"/>
        <end position="553"/>
    </location>
</feature>
<proteinExistence type="predicted"/>
<protein>
    <submittedName>
        <fullName evidence="2">Uncharacterized protein</fullName>
    </submittedName>
</protein>
<feature type="compositionally biased region" description="Basic and acidic residues" evidence="1">
    <location>
        <begin position="329"/>
        <end position="356"/>
    </location>
</feature>
<feature type="compositionally biased region" description="Polar residues" evidence="1">
    <location>
        <begin position="433"/>
        <end position="444"/>
    </location>
</feature>
<feature type="region of interest" description="Disordered" evidence="1">
    <location>
        <begin position="1"/>
        <end position="113"/>
    </location>
</feature>
<dbReference type="AlphaFoldDB" id="A0A0G4FIC8"/>
<accession>A0A0G4FIC8</accession>
<feature type="compositionally biased region" description="Basic and acidic residues" evidence="1">
    <location>
        <begin position="91"/>
        <end position="103"/>
    </location>
</feature>
<feature type="region of interest" description="Disordered" evidence="1">
    <location>
        <begin position="218"/>
        <end position="374"/>
    </location>
</feature>
<gene>
    <name evidence="2" type="ORF">Vbra_9241</name>
</gene>
<feature type="compositionally biased region" description="Basic and acidic residues" evidence="1">
    <location>
        <begin position="453"/>
        <end position="463"/>
    </location>
</feature>
<evidence type="ECO:0000256" key="1">
    <source>
        <dbReference type="SAM" id="MobiDB-lite"/>
    </source>
</evidence>
<feature type="compositionally biased region" description="Basic and acidic residues" evidence="1">
    <location>
        <begin position="305"/>
        <end position="314"/>
    </location>
</feature>
<evidence type="ECO:0000313" key="3">
    <source>
        <dbReference type="Proteomes" id="UP000041254"/>
    </source>
</evidence>
<feature type="region of interest" description="Disordered" evidence="1">
    <location>
        <begin position="529"/>
        <end position="568"/>
    </location>
</feature>
<dbReference type="EMBL" id="CDMY01000446">
    <property type="protein sequence ID" value="CEM13240.1"/>
    <property type="molecule type" value="Genomic_DNA"/>
</dbReference>
<organism evidence="2 3">
    <name type="scientific">Vitrella brassicaformis (strain CCMP3155)</name>
    <dbReference type="NCBI Taxonomy" id="1169540"/>
    <lineage>
        <taxon>Eukaryota</taxon>
        <taxon>Sar</taxon>
        <taxon>Alveolata</taxon>
        <taxon>Colpodellida</taxon>
        <taxon>Vitrellaceae</taxon>
        <taxon>Vitrella</taxon>
    </lineage>
</organism>
<dbReference type="VEuPathDB" id="CryptoDB:Vbra_9241"/>
<feature type="compositionally biased region" description="Basic and acidic residues" evidence="1">
    <location>
        <begin position="248"/>
        <end position="262"/>
    </location>
</feature>
<keyword evidence="3" id="KW-1185">Reference proteome</keyword>
<evidence type="ECO:0000313" key="2">
    <source>
        <dbReference type="EMBL" id="CEM13240.1"/>
    </source>
</evidence>